<feature type="transmembrane region" description="Helical" evidence="2">
    <location>
        <begin position="305"/>
        <end position="330"/>
    </location>
</feature>
<feature type="transmembrane region" description="Helical" evidence="2">
    <location>
        <begin position="275"/>
        <end position="298"/>
    </location>
</feature>
<gene>
    <name evidence="3" type="ORF">AHOG_24610</name>
</gene>
<reference evidence="3 4" key="1">
    <citation type="submission" date="2017-07" db="EMBL/GenBank/DDBJ databases">
        <title>Complete genome sequence of Actinoalloteichus hoggarensis DSM 45943, type strain of Actinoalloteichus hoggarensis.</title>
        <authorList>
            <person name="Ruckert C."/>
            <person name="Nouioui I."/>
            <person name="Willmese J."/>
            <person name="van Wezel G."/>
            <person name="Klenk H.-P."/>
            <person name="Kalinowski J."/>
            <person name="Zotchev S.B."/>
        </authorList>
    </citation>
    <scope>NUCLEOTIDE SEQUENCE [LARGE SCALE GENOMIC DNA]</scope>
    <source>
        <strain evidence="3 4">DSM 45943</strain>
    </source>
</reference>
<feature type="compositionally biased region" description="Pro residues" evidence="1">
    <location>
        <begin position="75"/>
        <end position="92"/>
    </location>
</feature>
<keyword evidence="2" id="KW-1133">Transmembrane helix</keyword>
<feature type="compositionally biased region" description="Low complexity" evidence="1">
    <location>
        <begin position="15"/>
        <end position="26"/>
    </location>
</feature>
<keyword evidence="4" id="KW-1185">Reference proteome</keyword>
<accession>A0A221WB53</accession>
<dbReference type="KEGG" id="ahg:AHOG_24610"/>
<keyword evidence="2" id="KW-0472">Membrane</keyword>
<dbReference type="Proteomes" id="UP000204221">
    <property type="component" value="Chromosome"/>
</dbReference>
<feature type="transmembrane region" description="Helical" evidence="2">
    <location>
        <begin position="229"/>
        <end position="255"/>
    </location>
</feature>
<evidence type="ECO:0000313" key="3">
    <source>
        <dbReference type="EMBL" id="ASO22527.1"/>
    </source>
</evidence>
<sequence length="372" mass="38129">MTGPATQPPGPPGYPAQHVPHGQYGPTGPGPGPGPGPRPGAGPGLYGPSAQQGGSPPHGAPGPAGGSVGTVVPPQSSPPYGHPAGSPAPQPGGPMWSAGAQPNPAGPQQHGPAVGTGPATGAAPEWAGRAARRTGFLTLVHVELRKLVGTRSDRVVLLLAPVLFFGVMVFVVSIDPRMYGAFEQMIPFYAAAQIGQLLLHAALIKLVAGEWQYKSVQPTLLMQSSRLRYLLAQGSVLGLVWLVTTAASFLALPLIVEAAVTPANFTYLLGHRLPWVLGVIAVGLGQALIASLAIALLVPNTAGALVAYFLLMPSLAIAQLALPDVFGWFAPLELARFMITPDADIVPGIVSGVVWVSLFAIGVVQLTQRDAG</sequence>
<keyword evidence="2" id="KW-0812">Transmembrane</keyword>
<evidence type="ECO:0000256" key="2">
    <source>
        <dbReference type="SAM" id="Phobius"/>
    </source>
</evidence>
<dbReference type="AlphaFoldDB" id="A0A221WB53"/>
<feature type="compositionally biased region" description="Low complexity" evidence="1">
    <location>
        <begin position="111"/>
        <end position="124"/>
    </location>
</feature>
<feature type="region of interest" description="Disordered" evidence="1">
    <location>
        <begin position="1"/>
        <end position="124"/>
    </location>
</feature>
<organism evidence="3 4">
    <name type="scientific">Actinoalloteichus hoggarensis</name>
    <dbReference type="NCBI Taxonomy" id="1470176"/>
    <lineage>
        <taxon>Bacteria</taxon>
        <taxon>Bacillati</taxon>
        <taxon>Actinomycetota</taxon>
        <taxon>Actinomycetes</taxon>
        <taxon>Pseudonocardiales</taxon>
        <taxon>Pseudonocardiaceae</taxon>
        <taxon>Actinoalloteichus</taxon>
    </lineage>
</organism>
<feature type="compositionally biased region" description="Pro residues" evidence="1">
    <location>
        <begin position="1"/>
        <end position="14"/>
    </location>
</feature>
<feature type="transmembrane region" description="Helical" evidence="2">
    <location>
        <begin position="186"/>
        <end position="208"/>
    </location>
</feature>
<dbReference type="EMBL" id="CP022521">
    <property type="protein sequence ID" value="ASO22527.1"/>
    <property type="molecule type" value="Genomic_DNA"/>
</dbReference>
<feature type="transmembrane region" description="Helical" evidence="2">
    <location>
        <begin position="345"/>
        <end position="366"/>
    </location>
</feature>
<protein>
    <submittedName>
        <fullName evidence="3">ABC-2 family transporter protein</fullName>
    </submittedName>
</protein>
<proteinExistence type="predicted"/>
<name>A0A221WB53_9PSEU</name>
<evidence type="ECO:0000313" key="4">
    <source>
        <dbReference type="Proteomes" id="UP000204221"/>
    </source>
</evidence>
<evidence type="ECO:0000256" key="1">
    <source>
        <dbReference type="SAM" id="MobiDB-lite"/>
    </source>
</evidence>
<feature type="compositionally biased region" description="Pro residues" evidence="1">
    <location>
        <begin position="28"/>
        <end position="40"/>
    </location>
</feature>
<feature type="transmembrane region" description="Helical" evidence="2">
    <location>
        <begin position="155"/>
        <end position="174"/>
    </location>
</feature>